<dbReference type="Pfam" id="PF18759">
    <property type="entry name" value="Plavaka"/>
    <property type="match status" value="1"/>
</dbReference>
<evidence type="ECO:0000313" key="2">
    <source>
        <dbReference type="EMBL" id="KIJ59637.1"/>
    </source>
</evidence>
<feature type="region of interest" description="Disordered" evidence="1">
    <location>
        <begin position="788"/>
        <end position="809"/>
    </location>
</feature>
<organism evidence="2 3">
    <name type="scientific">Hydnomerulius pinastri MD-312</name>
    <dbReference type="NCBI Taxonomy" id="994086"/>
    <lineage>
        <taxon>Eukaryota</taxon>
        <taxon>Fungi</taxon>
        <taxon>Dikarya</taxon>
        <taxon>Basidiomycota</taxon>
        <taxon>Agaricomycotina</taxon>
        <taxon>Agaricomycetes</taxon>
        <taxon>Agaricomycetidae</taxon>
        <taxon>Boletales</taxon>
        <taxon>Boletales incertae sedis</taxon>
        <taxon>Leucogyrophana</taxon>
    </lineage>
</organism>
<dbReference type="AlphaFoldDB" id="A0A0C9W9P7"/>
<dbReference type="EMBL" id="KN839883">
    <property type="protein sequence ID" value="KIJ59637.1"/>
    <property type="molecule type" value="Genomic_DNA"/>
</dbReference>
<feature type="region of interest" description="Disordered" evidence="1">
    <location>
        <begin position="718"/>
        <end position="737"/>
    </location>
</feature>
<name>A0A0C9W9P7_9AGAM</name>
<keyword evidence="3" id="KW-1185">Reference proteome</keyword>
<evidence type="ECO:0008006" key="4">
    <source>
        <dbReference type="Google" id="ProtNLM"/>
    </source>
</evidence>
<feature type="compositionally biased region" description="Acidic residues" evidence="1">
    <location>
        <begin position="718"/>
        <end position="729"/>
    </location>
</feature>
<reference evidence="2 3" key="1">
    <citation type="submission" date="2014-04" db="EMBL/GenBank/DDBJ databases">
        <title>Evolutionary Origins and Diversification of the Mycorrhizal Mutualists.</title>
        <authorList>
            <consortium name="DOE Joint Genome Institute"/>
            <consortium name="Mycorrhizal Genomics Consortium"/>
            <person name="Kohler A."/>
            <person name="Kuo A."/>
            <person name="Nagy L.G."/>
            <person name="Floudas D."/>
            <person name="Copeland A."/>
            <person name="Barry K.W."/>
            <person name="Cichocki N."/>
            <person name="Veneault-Fourrey C."/>
            <person name="LaButti K."/>
            <person name="Lindquist E.A."/>
            <person name="Lipzen A."/>
            <person name="Lundell T."/>
            <person name="Morin E."/>
            <person name="Murat C."/>
            <person name="Riley R."/>
            <person name="Ohm R."/>
            <person name="Sun H."/>
            <person name="Tunlid A."/>
            <person name="Henrissat B."/>
            <person name="Grigoriev I.V."/>
            <person name="Hibbett D.S."/>
            <person name="Martin F."/>
        </authorList>
    </citation>
    <scope>NUCLEOTIDE SEQUENCE [LARGE SCALE GENOMIC DNA]</scope>
    <source>
        <strain evidence="2 3">MD-312</strain>
    </source>
</reference>
<dbReference type="OrthoDB" id="2418900at2759"/>
<sequence length="999" mass="113072">MPICNDCGHWMPTVSGLNKHISSAPKCKQKWQDRLKNFSINVFDLGGGYADPPMDDDDDAESLSGTTDDVAHMDSEIPDGETSHDQHQTPPESHQSLPPPHSPFSPDPRQARVEEVPDEPTISTTEDTRYIESYPDSSAGAPITDETLPTKFHRILQGQREQNEDVWGTFADEDDWELAKWLAENVGQTQTDKFLKLPMIQNRAGPSYKNNRAFMKKIDSLPTKGPDFACDLIQVAGDQLGPNGEMMTTELELWRRNPVDCINELVGNPTFKDLMAYAPERAYEDAEGTKRIYDEMWTCDWWWETQQKLPNGATIAPVIIASDKTSLSQFRGDKSAWPVYLTIGNIEKATRRRPRMHAAILIGYLPVAKLDCFSKKTRSVAGYRLFHECMRRLLQPLIKAGREGVPMVCADGRVRCIHPILAAYIADHPEQCLIACTKESFCPKCRVHRDNRGEPLASLLRDETRTLKILEQKESGRRVKAYTHEGIRPVYRPFWADLPHSNIFTSITPDILHQLHKGVFHDHLLSWCQEIAGDDEIDKRYRTMTNYPGLRYFSNGISLVSQWTGTEHREMQRVFIGVLAGAVQPTVVRAARAILDFIYYAQFHSHTSQSLASLQSALDEFHAHKHVFVDLGVRKDFNIPKFHSMEHYVESIKSRGSADGFNTEFPERLHIDFAKDAYHATNKKDYVAQMTKWLARQEAVHQFSAYIDWVLQRFDKPEDDDEMDEDEAQETQVASGAINASPSTTVSSVTHVLAARPPFKALTIEAITQQFGVVNLLATLSTYLRSAPPGPGPFNGNPPSQAQTGTRAPSTVLVSEWDRFDAYRRLSIAYLKIPRAVHITKEFDRIRATPPSVPAGRSAGSPGRFDTILVRTEGGTNHHTGGTALEGLQVAQLRLIFEMPHHLRQVGQPSRLAYIEWFTPFRARDMDTNMHTVTRSYSGRAPRSEVIPVDRIVGSCHLLPKFGTHADRAWTADNVLDLCKTFYLNTWIDLYSFYRFRPD</sequence>
<evidence type="ECO:0000256" key="1">
    <source>
        <dbReference type="SAM" id="MobiDB-lite"/>
    </source>
</evidence>
<dbReference type="HOGENOM" id="CLU_006344_4_2_1"/>
<feature type="compositionally biased region" description="Polar residues" evidence="1">
    <location>
        <begin position="800"/>
        <end position="809"/>
    </location>
</feature>
<feature type="compositionally biased region" description="Pro residues" evidence="1">
    <location>
        <begin position="97"/>
        <end position="106"/>
    </location>
</feature>
<proteinExistence type="predicted"/>
<accession>A0A0C9W9P7</accession>
<protein>
    <recommendedName>
        <fullName evidence="4">C2H2-type domain-containing protein</fullName>
    </recommendedName>
</protein>
<feature type="compositionally biased region" description="Basic and acidic residues" evidence="1">
    <location>
        <begin position="69"/>
        <end position="87"/>
    </location>
</feature>
<gene>
    <name evidence="2" type="ORF">HYDPIDRAFT_100300</name>
</gene>
<dbReference type="Proteomes" id="UP000053820">
    <property type="component" value="Unassembled WGS sequence"/>
</dbReference>
<evidence type="ECO:0000313" key="3">
    <source>
        <dbReference type="Proteomes" id="UP000053820"/>
    </source>
</evidence>
<dbReference type="InterPro" id="IPR041078">
    <property type="entry name" value="Plavaka"/>
</dbReference>
<feature type="region of interest" description="Disordered" evidence="1">
    <location>
        <begin position="49"/>
        <end position="145"/>
    </location>
</feature>